<feature type="compositionally biased region" description="Basic and acidic residues" evidence="1">
    <location>
        <begin position="148"/>
        <end position="162"/>
    </location>
</feature>
<reference evidence="2" key="1">
    <citation type="submission" date="2023-10" db="EMBL/GenBank/DDBJ databases">
        <title>Genome assembly of Pristionchus species.</title>
        <authorList>
            <person name="Yoshida K."/>
            <person name="Sommer R.J."/>
        </authorList>
    </citation>
    <scope>NUCLEOTIDE SEQUENCE</scope>
    <source>
        <strain evidence="2">RS5133</strain>
    </source>
</reference>
<name>A0AAV5X0Q0_9BILA</name>
<evidence type="ECO:0000313" key="2">
    <source>
        <dbReference type="EMBL" id="GMT37250.1"/>
    </source>
</evidence>
<gene>
    <name evidence="2" type="ORF">PFISCL1PPCAC_28547</name>
</gene>
<evidence type="ECO:0000313" key="3">
    <source>
        <dbReference type="Proteomes" id="UP001432322"/>
    </source>
</evidence>
<organism evidence="2 3">
    <name type="scientific">Pristionchus fissidentatus</name>
    <dbReference type="NCBI Taxonomy" id="1538716"/>
    <lineage>
        <taxon>Eukaryota</taxon>
        <taxon>Metazoa</taxon>
        <taxon>Ecdysozoa</taxon>
        <taxon>Nematoda</taxon>
        <taxon>Chromadorea</taxon>
        <taxon>Rhabditida</taxon>
        <taxon>Rhabditina</taxon>
        <taxon>Diplogasteromorpha</taxon>
        <taxon>Diplogasteroidea</taxon>
        <taxon>Neodiplogasteridae</taxon>
        <taxon>Pristionchus</taxon>
    </lineage>
</organism>
<dbReference type="EMBL" id="BTSY01000083">
    <property type="protein sequence ID" value="GMT37250.1"/>
    <property type="molecule type" value="Genomic_DNA"/>
</dbReference>
<accession>A0AAV5X0Q0</accession>
<comment type="caution">
    <text evidence="2">The sequence shown here is derived from an EMBL/GenBank/DDBJ whole genome shotgun (WGS) entry which is preliminary data.</text>
</comment>
<feature type="non-terminal residue" evidence="2">
    <location>
        <position position="1"/>
    </location>
</feature>
<feature type="region of interest" description="Disordered" evidence="1">
    <location>
        <begin position="135"/>
        <end position="176"/>
    </location>
</feature>
<keyword evidence="3" id="KW-1185">Reference proteome</keyword>
<evidence type="ECO:0000256" key="1">
    <source>
        <dbReference type="SAM" id="MobiDB-lite"/>
    </source>
</evidence>
<sequence length="176" mass="18764">LIIREMSPSVLDEDGQQTAARKTGAVDGVGVVATAAAAVPARPSNVKRARPLSQSTPPPEPVALDKRKGYEAAEIEHLLAVLAKFEAPEEESLHKSGETIAPHHMTEVEDLFALIARVGNPLLPWETLRARVPLEDSARDGGVGARGAADRREGQGGEDSSRPGRCATARPRPFIR</sequence>
<protein>
    <submittedName>
        <fullName evidence="2">Uncharacterized protein</fullName>
    </submittedName>
</protein>
<dbReference type="Proteomes" id="UP001432322">
    <property type="component" value="Unassembled WGS sequence"/>
</dbReference>
<feature type="region of interest" description="Disordered" evidence="1">
    <location>
        <begin position="42"/>
        <end position="64"/>
    </location>
</feature>
<proteinExistence type="predicted"/>
<dbReference type="AlphaFoldDB" id="A0AAV5X0Q0"/>